<evidence type="ECO:0000256" key="2">
    <source>
        <dbReference type="ARBA" id="ARBA00004286"/>
    </source>
</evidence>
<dbReference type="Gene3D" id="1.10.20.10">
    <property type="entry name" value="Histone, subunit A"/>
    <property type="match status" value="1"/>
</dbReference>
<protein>
    <submittedName>
        <fullName evidence="9">Transcription factor CBF/NF-Y/histone domain-containing protein</fullName>
    </submittedName>
</protein>
<dbReference type="Pfam" id="PF00808">
    <property type="entry name" value="CBFD_NFYB_HMF"/>
    <property type="match status" value="1"/>
</dbReference>
<evidence type="ECO:0000256" key="6">
    <source>
        <dbReference type="ARBA" id="ARBA00022490"/>
    </source>
</evidence>
<proteinExistence type="inferred from homology"/>
<dbReference type="NCBIfam" id="NF043032">
    <property type="entry name" value="archaea_histone"/>
    <property type="match status" value="1"/>
</dbReference>
<gene>
    <name evidence="9" type="ordered locus">Metok_1393</name>
</gene>
<organism evidence="9 10">
    <name type="scientific">Methanothermococcus okinawensis (strain DSM 14208 / JCM 11175 / IH1)</name>
    <dbReference type="NCBI Taxonomy" id="647113"/>
    <lineage>
        <taxon>Archaea</taxon>
        <taxon>Methanobacteriati</taxon>
        <taxon>Methanobacteriota</taxon>
        <taxon>Methanomada group</taxon>
        <taxon>Methanococci</taxon>
        <taxon>Methanococcales</taxon>
        <taxon>Methanococcaceae</taxon>
        <taxon>Methanothermococcus</taxon>
    </lineage>
</organism>
<dbReference type="InterPro" id="IPR004823">
    <property type="entry name" value="TAF_TATA-bd_Histone-like_dom"/>
</dbReference>
<comment type="subcellular location">
    <subcellularLocation>
        <location evidence="2">Chromosome</location>
    </subcellularLocation>
    <subcellularLocation>
        <location evidence="3">Cytoplasm</location>
    </subcellularLocation>
</comment>
<dbReference type="GO" id="GO:0046982">
    <property type="term" value="F:protein heterodimerization activity"/>
    <property type="evidence" value="ECO:0007669"/>
    <property type="project" value="InterPro"/>
</dbReference>
<dbReference type="Proteomes" id="UP000009296">
    <property type="component" value="Chromosome"/>
</dbReference>
<dbReference type="InterPro" id="IPR009072">
    <property type="entry name" value="Histone-fold"/>
</dbReference>
<evidence type="ECO:0000256" key="4">
    <source>
        <dbReference type="ARBA" id="ARBA00008264"/>
    </source>
</evidence>
<evidence type="ECO:0000256" key="7">
    <source>
        <dbReference type="ARBA" id="ARBA00023125"/>
    </source>
</evidence>
<dbReference type="InterPro" id="IPR003958">
    <property type="entry name" value="CBFA_NFYB_domain"/>
</dbReference>
<accession>F8ALT6</accession>
<keyword evidence="6" id="KW-0963">Cytoplasm</keyword>
<dbReference type="EMBL" id="CP002792">
    <property type="protein sequence ID" value="AEH07358.1"/>
    <property type="molecule type" value="Genomic_DNA"/>
</dbReference>
<dbReference type="GO" id="GO:0003677">
    <property type="term" value="F:DNA binding"/>
    <property type="evidence" value="ECO:0007669"/>
    <property type="project" value="UniProtKB-KW"/>
</dbReference>
<feature type="domain" description="TATA box binding protein associated factor (TAF) histone-like fold" evidence="8">
    <location>
        <begin position="5"/>
        <end position="66"/>
    </location>
</feature>
<dbReference type="AlphaFoldDB" id="F8ALT6"/>
<dbReference type="SUPFAM" id="SSF47113">
    <property type="entry name" value="Histone-fold"/>
    <property type="match status" value="1"/>
</dbReference>
<evidence type="ECO:0000256" key="3">
    <source>
        <dbReference type="ARBA" id="ARBA00004496"/>
    </source>
</evidence>
<dbReference type="GO" id="GO:0005694">
    <property type="term" value="C:chromosome"/>
    <property type="evidence" value="ECO:0007669"/>
    <property type="project" value="UniProtKB-SubCell"/>
</dbReference>
<evidence type="ECO:0000313" key="10">
    <source>
        <dbReference type="Proteomes" id="UP000009296"/>
    </source>
</evidence>
<dbReference type="HOGENOM" id="CLU_192667_0_0_2"/>
<dbReference type="GeneID" id="10773550"/>
<name>F8ALT6_METOI</name>
<sequence length="66" mass="7172">MTELPIAPMERILKKAGAERVSREAAVLLAEQLEEIAMDIAQTSVELAKHAGRKTVKAADVKMALK</sequence>
<keyword evidence="10" id="KW-1185">Reference proteome</keyword>
<evidence type="ECO:0000256" key="1">
    <source>
        <dbReference type="ARBA" id="ARBA00003773"/>
    </source>
</evidence>
<dbReference type="CDD" id="cd22909">
    <property type="entry name" value="HFD_archaea_histone-like"/>
    <property type="match status" value="1"/>
</dbReference>
<comment type="function">
    <text evidence="1">Binds and compact DNA (95 to 150 base pairs) to form nucleosome-like structures that contain positive DNA supercoils. Increases the resistance of DNA to thermal denaturation (in vitro).</text>
</comment>
<dbReference type="RefSeq" id="WP_013867540.1">
    <property type="nucleotide sequence ID" value="NC_015636.1"/>
</dbReference>
<dbReference type="PANTHER" id="PTHR47828:SF1">
    <property type="entry name" value="ARCHAEAL HISTONE A"/>
    <property type="match status" value="1"/>
</dbReference>
<keyword evidence="5" id="KW-0158">Chromosome</keyword>
<comment type="similarity">
    <text evidence="4">Belongs to the archaeal histone HMF family.</text>
</comment>
<dbReference type="KEGG" id="mok:Metok_1393"/>
<dbReference type="InterPro" id="IPR050004">
    <property type="entry name" value="HmfB-like"/>
</dbReference>
<dbReference type="PANTHER" id="PTHR47828">
    <property type="entry name" value="ARCHAEAL HISTONE A"/>
    <property type="match status" value="1"/>
</dbReference>
<reference evidence="9" key="1">
    <citation type="submission" date="2011-05" db="EMBL/GenBank/DDBJ databases">
        <title>Complete sequence of chromosome of Methanothermococcus okinawensis IH1.</title>
        <authorList>
            <consortium name="US DOE Joint Genome Institute"/>
            <person name="Lucas S."/>
            <person name="Han J."/>
            <person name="Lapidus A."/>
            <person name="Cheng J.-F."/>
            <person name="Goodwin L."/>
            <person name="Pitluck S."/>
            <person name="Peters L."/>
            <person name="Mikhailova N."/>
            <person name="Held B."/>
            <person name="Han C."/>
            <person name="Tapia R."/>
            <person name="Land M."/>
            <person name="Hauser L."/>
            <person name="Kyrpides N."/>
            <person name="Ivanova N."/>
            <person name="Pagani I."/>
            <person name="Sieprawska-Lupa M."/>
            <person name="Takai K."/>
            <person name="Miyazaki J."/>
            <person name="Whitman W."/>
            <person name="Woyke T."/>
        </authorList>
    </citation>
    <scope>NUCLEOTIDE SEQUENCE [LARGE SCALE GENOMIC DNA]</scope>
    <source>
        <strain evidence="9">IH1</strain>
    </source>
</reference>
<keyword evidence="7" id="KW-0238">DNA-binding</keyword>
<dbReference type="SMART" id="SM00803">
    <property type="entry name" value="TAF"/>
    <property type="match status" value="1"/>
</dbReference>
<evidence type="ECO:0000259" key="8">
    <source>
        <dbReference type="SMART" id="SM00803"/>
    </source>
</evidence>
<evidence type="ECO:0000256" key="5">
    <source>
        <dbReference type="ARBA" id="ARBA00022454"/>
    </source>
</evidence>
<evidence type="ECO:0000313" key="9">
    <source>
        <dbReference type="EMBL" id="AEH07358.1"/>
    </source>
</evidence>
<dbReference type="InterPro" id="IPR050947">
    <property type="entry name" value="Archaeal_histone_HMF"/>
</dbReference>
<dbReference type="STRING" id="647113.Metok_1393"/>
<dbReference type="GO" id="GO:0005737">
    <property type="term" value="C:cytoplasm"/>
    <property type="evidence" value="ECO:0007669"/>
    <property type="project" value="UniProtKB-SubCell"/>
</dbReference>
<dbReference type="eggNOG" id="arCOG02144">
    <property type="taxonomic scope" value="Archaea"/>
</dbReference>